<dbReference type="Pfam" id="PF13377">
    <property type="entry name" value="Peripla_BP_3"/>
    <property type="match status" value="1"/>
</dbReference>
<reference evidence="5 6" key="1">
    <citation type="submission" date="2018-11" db="EMBL/GenBank/DDBJ databases">
        <title>Genomic Encyclopedia of Type Strains, Phase IV (KMG-IV): sequencing the most valuable type-strain genomes for metagenomic binning, comparative biology and taxonomic classification.</title>
        <authorList>
            <person name="Goeker M."/>
        </authorList>
    </citation>
    <scope>NUCLEOTIDE SEQUENCE [LARGE SCALE GENOMIC DNA]</scope>
    <source>
        <strain evidence="5 6">DSM 104731</strain>
    </source>
</reference>
<evidence type="ECO:0000259" key="4">
    <source>
        <dbReference type="PROSITE" id="PS50932"/>
    </source>
</evidence>
<gene>
    <name evidence="5" type="ORF">EDD53_0840</name>
</gene>
<evidence type="ECO:0000256" key="3">
    <source>
        <dbReference type="ARBA" id="ARBA00023163"/>
    </source>
</evidence>
<dbReference type="CDD" id="cd20010">
    <property type="entry name" value="PBP1_AglR-like"/>
    <property type="match status" value="1"/>
</dbReference>
<accession>A0A3N4VFL1</accession>
<keyword evidence="1" id="KW-0805">Transcription regulation</keyword>
<dbReference type="Gene3D" id="1.10.260.40">
    <property type="entry name" value="lambda repressor-like DNA-binding domains"/>
    <property type="match status" value="1"/>
</dbReference>
<keyword evidence="6" id="KW-1185">Reference proteome</keyword>
<evidence type="ECO:0000313" key="5">
    <source>
        <dbReference type="EMBL" id="RPE71714.1"/>
    </source>
</evidence>
<dbReference type="InterPro" id="IPR000843">
    <property type="entry name" value="HTH_LacI"/>
</dbReference>
<keyword evidence="3" id="KW-0804">Transcription</keyword>
<dbReference type="SUPFAM" id="SSF53822">
    <property type="entry name" value="Periplasmic binding protein-like I"/>
    <property type="match status" value="1"/>
</dbReference>
<proteinExistence type="predicted"/>
<dbReference type="Pfam" id="PF00356">
    <property type="entry name" value="LacI"/>
    <property type="match status" value="1"/>
</dbReference>
<dbReference type="OrthoDB" id="234496at2"/>
<feature type="domain" description="HTH lacI-type" evidence="4">
    <location>
        <begin position="1"/>
        <end position="55"/>
    </location>
</feature>
<comment type="caution">
    <text evidence="5">The sequence shown here is derived from an EMBL/GenBank/DDBJ whole genome shotgun (WGS) entry which is preliminary data.</text>
</comment>
<dbReference type="EMBL" id="RKQK01000001">
    <property type="protein sequence ID" value="RPE71714.1"/>
    <property type="molecule type" value="Genomic_DNA"/>
</dbReference>
<dbReference type="GO" id="GO:0000976">
    <property type="term" value="F:transcription cis-regulatory region binding"/>
    <property type="evidence" value="ECO:0007669"/>
    <property type="project" value="TreeGrafter"/>
</dbReference>
<dbReference type="InterPro" id="IPR010982">
    <property type="entry name" value="Lambda_DNA-bd_dom_sf"/>
</dbReference>
<dbReference type="PROSITE" id="PS50932">
    <property type="entry name" value="HTH_LACI_2"/>
    <property type="match status" value="1"/>
</dbReference>
<dbReference type="InterPro" id="IPR046335">
    <property type="entry name" value="LacI/GalR-like_sensor"/>
</dbReference>
<name>A0A3N4VFL1_9RHOB</name>
<dbReference type="PANTHER" id="PTHR30146">
    <property type="entry name" value="LACI-RELATED TRANSCRIPTIONAL REPRESSOR"/>
    <property type="match status" value="1"/>
</dbReference>
<evidence type="ECO:0000256" key="2">
    <source>
        <dbReference type="ARBA" id="ARBA00023125"/>
    </source>
</evidence>
<dbReference type="InterPro" id="IPR028082">
    <property type="entry name" value="Peripla_BP_I"/>
</dbReference>
<dbReference type="Gene3D" id="3.40.50.2300">
    <property type="match status" value="2"/>
</dbReference>
<dbReference type="SMART" id="SM00354">
    <property type="entry name" value="HTH_LACI"/>
    <property type="match status" value="1"/>
</dbReference>
<dbReference type="AlphaFoldDB" id="A0A3N4VFL1"/>
<dbReference type="SUPFAM" id="SSF47413">
    <property type="entry name" value="lambda repressor-like DNA-binding domains"/>
    <property type="match status" value="1"/>
</dbReference>
<evidence type="ECO:0000256" key="1">
    <source>
        <dbReference type="ARBA" id="ARBA00023015"/>
    </source>
</evidence>
<protein>
    <submittedName>
        <fullName evidence="5">LacI family transcriptional regulator</fullName>
    </submittedName>
</protein>
<keyword evidence="2" id="KW-0238">DNA-binding</keyword>
<dbReference type="Proteomes" id="UP000269689">
    <property type="component" value="Unassembled WGS sequence"/>
</dbReference>
<dbReference type="GO" id="GO:0003700">
    <property type="term" value="F:DNA-binding transcription factor activity"/>
    <property type="evidence" value="ECO:0007669"/>
    <property type="project" value="TreeGrafter"/>
</dbReference>
<dbReference type="RefSeq" id="WP_123791905.1">
    <property type="nucleotide sequence ID" value="NZ_RKQK01000001.1"/>
</dbReference>
<organism evidence="5 6">
    <name type="scientific">Pacificibacter maritimus</name>
    <dbReference type="NCBI Taxonomy" id="762213"/>
    <lineage>
        <taxon>Bacteria</taxon>
        <taxon>Pseudomonadati</taxon>
        <taxon>Pseudomonadota</taxon>
        <taxon>Alphaproteobacteria</taxon>
        <taxon>Rhodobacterales</taxon>
        <taxon>Roseobacteraceae</taxon>
        <taxon>Pacificibacter</taxon>
    </lineage>
</organism>
<dbReference type="PANTHER" id="PTHR30146:SF109">
    <property type="entry name" value="HTH-TYPE TRANSCRIPTIONAL REGULATOR GALS"/>
    <property type="match status" value="1"/>
</dbReference>
<evidence type="ECO:0000313" key="6">
    <source>
        <dbReference type="Proteomes" id="UP000269689"/>
    </source>
</evidence>
<sequence length="350" mass="38315">MNLKELSKILNLSQTTVSRALNGYPEVSEATRNRVNAAARKYHYIPNTRAQGLATGRTHAVGHVIPMSTKHEVVNPVFTDFVAGASEVYSRENYDMHLTIVPDTGEEHAYRKIAAKGSVDGVIVHGPVKNDPRINLLKTIGMPFVVHGRSKGDDSNDYTWVDMNNIRAFERATQFLIDLGHKRIALLNGLIGMDFADRRLTGHLKALKANGIPEDKALCFSDEMTEDYGYVATMTAMQQGNPPTAFLASSIIVGIGIRRACSELGLTFGKEVSLIVHDDELSYFRNGTTEPIYTATRSSVRQAGHICAQLLMDQIADPTLPPRHVLLEAELIIGNTTGPAPQTPNAPKPS</sequence>
<dbReference type="CDD" id="cd01392">
    <property type="entry name" value="HTH_LacI"/>
    <property type="match status" value="1"/>
</dbReference>